<dbReference type="GeneID" id="81624088"/>
<sequence length="61" mass="6807">MDLVDNPDHSVLAMLALCLPLIYAANEKFSRSLRYNIEQPFDSTDDQDNHFAALAKIISPG</sequence>
<name>A0A9W9XDL8_9EURO</name>
<evidence type="ECO:0000313" key="1">
    <source>
        <dbReference type="EMBL" id="KAJ5489347.1"/>
    </source>
</evidence>
<reference evidence="1" key="1">
    <citation type="submission" date="2022-12" db="EMBL/GenBank/DDBJ databases">
        <authorList>
            <person name="Petersen C."/>
        </authorList>
    </citation>
    <scope>NUCLEOTIDE SEQUENCE</scope>
    <source>
        <strain evidence="1">IBT 30728</strain>
    </source>
</reference>
<gene>
    <name evidence="1" type="ORF">N7539_004237</name>
</gene>
<accession>A0A9W9XDL8</accession>
<keyword evidence="2" id="KW-1185">Reference proteome</keyword>
<comment type="caution">
    <text evidence="1">The sequence shown here is derived from an EMBL/GenBank/DDBJ whole genome shotgun (WGS) entry which is preliminary data.</text>
</comment>
<proteinExistence type="predicted"/>
<dbReference type="RefSeq" id="XP_056791380.1">
    <property type="nucleotide sequence ID" value="XM_056933839.1"/>
</dbReference>
<dbReference type="Proteomes" id="UP001148312">
    <property type="component" value="Unassembled WGS sequence"/>
</dbReference>
<dbReference type="AlphaFoldDB" id="A0A9W9XDL8"/>
<dbReference type="EMBL" id="JAPWDQ010000004">
    <property type="protein sequence ID" value="KAJ5489347.1"/>
    <property type="molecule type" value="Genomic_DNA"/>
</dbReference>
<organism evidence="1 2">
    <name type="scientific">Penicillium diatomitis</name>
    <dbReference type="NCBI Taxonomy" id="2819901"/>
    <lineage>
        <taxon>Eukaryota</taxon>
        <taxon>Fungi</taxon>
        <taxon>Dikarya</taxon>
        <taxon>Ascomycota</taxon>
        <taxon>Pezizomycotina</taxon>
        <taxon>Eurotiomycetes</taxon>
        <taxon>Eurotiomycetidae</taxon>
        <taxon>Eurotiales</taxon>
        <taxon>Aspergillaceae</taxon>
        <taxon>Penicillium</taxon>
    </lineage>
</organism>
<protein>
    <submittedName>
        <fullName evidence="1">Uncharacterized protein</fullName>
    </submittedName>
</protein>
<evidence type="ECO:0000313" key="2">
    <source>
        <dbReference type="Proteomes" id="UP001148312"/>
    </source>
</evidence>
<reference evidence="1" key="2">
    <citation type="journal article" date="2023" name="IMA Fungus">
        <title>Comparative genomic study of the Penicillium genus elucidates a diverse pangenome and 15 lateral gene transfer events.</title>
        <authorList>
            <person name="Petersen C."/>
            <person name="Sorensen T."/>
            <person name="Nielsen M.R."/>
            <person name="Sondergaard T.E."/>
            <person name="Sorensen J.L."/>
            <person name="Fitzpatrick D.A."/>
            <person name="Frisvad J.C."/>
            <person name="Nielsen K.L."/>
        </authorList>
    </citation>
    <scope>NUCLEOTIDE SEQUENCE</scope>
    <source>
        <strain evidence="1">IBT 30728</strain>
    </source>
</reference>